<name>A0A6N2ZKC9_9FIRM</name>
<dbReference type="RefSeq" id="WP_021842384.1">
    <property type="nucleotide sequence ID" value="NZ_CACRUX010000017.1"/>
</dbReference>
<feature type="chain" id="PRO_5026771531" evidence="1">
    <location>
        <begin position="28"/>
        <end position="129"/>
    </location>
</feature>
<evidence type="ECO:0000313" key="2">
    <source>
        <dbReference type="EMBL" id="VYT79113.1"/>
    </source>
</evidence>
<proteinExistence type="predicted"/>
<protein>
    <submittedName>
        <fullName evidence="2">Uncharacterized protein</fullName>
    </submittedName>
</protein>
<organism evidence="2">
    <name type="scientific">Veillonella ratti</name>
    <dbReference type="NCBI Taxonomy" id="103892"/>
    <lineage>
        <taxon>Bacteria</taxon>
        <taxon>Bacillati</taxon>
        <taxon>Bacillota</taxon>
        <taxon>Negativicutes</taxon>
        <taxon>Veillonellales</taxon>
        <taxon>Veillonellaceae</taxon>
        <taxon>Veillonella</taxon>
    </lineage>
</organism>
<evidence type="ECO:0000256" key="1">
    <source>
        <dbReference type="SAM" id="SignalP"/>
    </source>
</evidence>
<gene>
    <name evidence="2" type="ORF">VRLFYP33_00007</name>
</gene>
<feature type="signal peptide" evidence="1">
    <location>
        <begin position="1"/>
        <end position="27"/>
    </location>
</feature>
<accession>A0A6N2ZKC9</accession>
<keyword evidence="1" id="KW-0732">Signal</keyword>
<sequence length="129" mass="14667">MKLWKSAVLALGVFGALTFGGTFEVNAADWYYLGENTDGEQYSVDNSSVVKDDRVATMWIRVNETNGEHYLELVRINRVNYTMQTLDVKPFHADGTPYAADEFYFDNTVDTIPEGSMGEELFYLVWGKK</sequence>
<dbReference type="AlphaFoldDB" id="A0A6N2ZKC9"/>
<reference evidence="2" key="1">
    <citation type="submission" date="2019-11" db="EMBL/GenBank/DDBJ databases">
        <authorList>
            <person name="Feng L."/>
        </authorList>
    </citation>
    <scope>NUCLEOTIDE SEQUENCE</scope>
    <source>
        <strain evidence="2">VrattiLFYP33</strain>
    </source>
</reference>
<dbReference type="EMBL" id="CACRUX010000017">
    <property type="protein sequence ID" value="VYT79113.1"/>
    <property type="molecule type" value="Genomic_DNA"/>
</dbReference>